<proteinExistence type="predicted"/>
<reference evidence="1 2" key="1">
    <citation type="submission" date="2020-02" db="EMBL/GenBank/DDBJ databases">
        <title>Complete Genome Sequences of Nine Phages Lytic against Multidrug-Resistant Pseudomonas aeruginosa.</title>
        <authorList>
            <person name="Farlow J."/>
            <person name="Freyberger H.R."/>
            <person name="He Y."/>
            <person name="Ward A.M."/>
            <person name="Rutvisuttinunt W."/>
            <person name="Li T."/>
            <person name="Jacobs A.C."/>
            <person name="Nikolich M.P."/>
            <person name="Filippov A."/>
        </authorList>
    </citation>
    <scope>NUCLEOTIDE SEQUENCE [LARGE SCALE GENOMIC DNA]</scope>
</reference>
<evidence type="ECO:0000313" key="1">
    <source>
        <dbReference type="EMBL" id="QIQ64183.1"/>
    </source>
</evidence>
<gene>
    <name evidence="1" type="ORF">Epa17_00018</name>
</gene>
<sequence>MRSIKSLAREAYKNRYAFARVTVARDGNMLGHWAEEGFDPVKLGNIHDCSTTVNPRKTGVCFRNRDFLVFTFGMEVLK</sequence>
<organism evidence="1 2">
    <name type="scientific">Pseudomonas phage Epa17</name>
    <dbReference type="NCBI Taxonomy" id="2719570"/>
    <lineage>
        <taxon>Viruses</taxon>
        <taxon>Duplodnaviria</taxon>
        <taxon>Heunggongvirae</taxon>
        <taxon>Uroviricota</taxon>
        <taxon>Caudoviricetes</taxon>
        <taxon>Vandenendeviridae</taxon>
        <taxon>Nankokuvirus</taxon>
        <taxon>Nankokuvirus G1</taxon>
    </lineage>
</organism>
<accession>A0A6G9LF16</accession>
<name>A0A6G9LF16_9CAUD</name>
<evidence type="ECO:0000313" key="2">
    <source>
        <dbReference type="Proteomes" id="UP000502881"/>
    </source>
</evidence>
<dbReference type="EMBL" id="MT108728">
    <property type="protein sequence ID" value="QIQ64183.1"/>
    <property type="molecule type" value="Genomic_DNA"/>
</dbReference>
<protein>
    <submittedName>
        <fullName evidence="1">Uncharacterized protein</fullName>
    </submittedName>
</protein>
<dbReference type="Proteomes" id="UP000502881">
    <property type="component" value="Genome"/>
</dbReference>